<evidence type="ECO:0000256" key="2">
    <source>
        <dbReference type="SAM" id="Phobius"/>
    </source>
</evidence>
<dbReference type="EMBL" id="NMVQ01000001">
    <property type="protein sequence ID" value="OYO24994.1"/>
    <property type="molecule type" value="Genomic_DNA"/>
</dbReference>
<keyword evidence="2" id="KW-0472">Membrane</keyword>
<dbReference type="RefSeq" id="WP_094362201.1">
    <property type="nucleotide sequence ID" value="NZ_NMVQ01000001.1"/>
</dbReference>
<gene>
    <name evidence="3" type="ORF">CGZ93_00545</name>
</gene>
<proteinExistence type="predicted"/>
<protein>
    <recommendedName>
        <fullName evidence="5">DUF2510 domain-containing protein</fullName>
    </recommendedName>
</protein>
<organism evidence="3 4">
    <name type="scientific">Enemella dayhoffiae</name>
    <dbReference type="NCBI Taxonomy" id="2016507"/>
    <lineage>
        <taxon>Bacteria</taxon>
        <taxon>Bacillati</taxon>
        <taxon>Actinomycetota</taxon>
        <taxon>Actinomycetes</taxon>
        <taxon>Propionibacteriales</taxon>
        <taxon>Propionibacteriaceae</taxon>
        <taxon>Enemella</taxon>
    </lineage>
</organism>
<evidence type="ECO:0008006" key="5">
    <source>
        <dbReference type="Google" id="ProtNLM"/>
    </source>
</evidence>
<comment type="caution">
    <text evidence="3">The sequence shown here is derived from an EMBL/GenBank/DDBJ whole genome shotgun (WGS) entry which is preliminary data.</text>
</comment>
<dbReference type="OrthoDB" id="3733809at2"/>
<evidence type="ECO:0000256" key="1">
    <source>
        <dbReference type="SAM" id="MobiDB-lite"/>
    </source>
</evidence>
<name>A0A255HF90_9ACTN</name>
<accession>A0A255HF90</accession>
<feature type="region of interest" description="Disordered" evidence="1">
    <location>
        <begin position="1"/>
        <end position="28"/>
    </location>
</feature>
<dbReference type="AlphaFoldDB" id="A0A255HF90"/>
<keyword evidence="2" id="KW-0812">Transmembrane</keyword>
<evidence type="ECO:0000313" key="3">
    <source>
        <dbReference type="EMBL" id="OYO24994.1"/>
    </source>
</evidence>
<feature type="transmembrane region" description="Helical" evidence="2">
    <location>
        <begin position="72"/>
        <end position="91"/>
    </location>
</feature>
<dbReference type="Proteomes" id="UP000216311">
    <property type="component" value="Unassembled WGS sequence"/>
</dbReference>
<feature type="compositionally biased region" description="Pro residues" evidence="1">
    <location>
        <begin position="1"/>
        <end position="14"/>
    </location>
</feature>
<reference evidence="3 4" key="1">
    <citation type="submission" date="2017-07" db="EMBL/GenBank/DDBJ databases">
        <title>Draft whole genome sequences of clinical Proprionibacteriaceae strains.</title>
        <authorList>
            <person name="Bernier A.-M."/>
            <person name="Bernard K."/>
            <person name="Domingo M.-C."/>
        </authorList>
    </citation>
    <scope>NUCLEOTIDE SEQUENCE [LARGE SCALE GENOMIC DNA]</scope>
    <source>
        <strain evidence="3 4">NML 130396</strain>
    </source>
</reference>
<evidence type="ECO:0000313" key="4">
    <source>
        <dbReference type="Proteomes" id="UP000216311"/>
    </source>
</evidence>
<keyword evidence="4" id="KW-1185">Reference proteome</keyword>
<keyword evidence="2" id="KW-1133">Transmembrane helix</keyword>
<sequence>MPTNPTAPPRPGWYPDPRELADPEPDPAYRWWDGSGWTAWLADSAYAPAPRGEAPRVEPRVQSTPPRSARGLVAFLVVTTLLLGLTALSLFGKTLPERVPEAPTPTALGTPKRQVAPWSTRDRTAIVAERLEMTLAETYTPDATRKSLPGFLSHCWIASGGRQSANDTQYAQQILGALDPALVTPGEPAATAQRAYQELQKRYTAKVPMQWDQPRTEPWPGLPGAVKLTAGLRYQTTEPVAPETVTMLVLPWQGEGGSGMALWLSMMPTDEDPDIVAAAEASQRTIKLV</sequence>